<feature type="domain" description="Neprosin PEP catalytic" evidence="2">
    <location>
        <begin position="63"/>
        <end position="311"/>
    </location>
</feature>
<keyword evidence="4" id="KW-1185">Reference proteome</keyword>
<dbReference type="Pfam" id="PF03080">
    <property type="entry name" value="Neprosin"/>
    <property type="match status" value="1"/>
</dbReference>
<reference evidence="3 4" key="1">
    <citation type="journal article" date="2022" name="Cell">
        <title>Repeat-based holocentromeres influence genome architecture and karyotype evolution.</title>
        <authorList>
            <person name="Hofstatter P.G."/>
            <person name="Thangavel G."/>
            <person name="Lux T."/>
            <person name="Neumann P."/>
            <person name="Vondrak T."/>
            <person name="Novak P."/>
            <person name="Zhang M."/>
            <person name="Costa L."/>
            <person name="Castellani M."/>
            <person name="Scott A."/>
            <person name="Toegelov H."/>
            <person name="Fuchs J."/>
            <person name="Mata-Sucre Y."/>
            <person name="Dias Y."/>
            <person name="Vanzela A.L.L."/>
            <person name="Huettel B."/>
            <person name="Almeida C.C.S."/>
            <person name="Simkova H."/>
            <person name="Souza G."/>
            <person name="Pedrosa-Harand A."/>
            <person name="Macas J."/>
            <person name="Mayer K.F.X."/>
            <person name="Houben A."/>
            <person name="Marques A."/>
        </authorList>
    </citation>
    <scope>NUCLEOTIDE SEQUENCE [LARGE SCALE GENOMIC DNA]</scope>
    <source>
        <strain evidence="3">RhyTen1mFocal</strain>
    </source>
</reference>
<name>A0AAD5ZDE8_9POAL</name>
<dbReference type="EMBL" id="JAMRDG010000002">
    <property type="protein sequence ID" value="KAJ3691434.1"/>
    <property type="molecule type" value="Genomic_DNA"/>
</dbReference>
<gene>
    <name evidence="3" type="ORF">LUZ61_020598</name>
</gene>
<dbReference type="Proteomes" id="UP001210211">
    <property type="component" value="Unassembled WGS sequence"/>
</dbReference>
<dbReference type="AlphaFoldDB" id="A0AAD5ZDE8"/>
<proteinExistence type="predicted"/>
<dbReference type="PANTHER" id="PTHR31589">
    <property type="entry name" value="PROTEIN, PUTATIVE (DUF239)-RELATED-RELATED"/>
    <property type="match status" value="1"/>
</dbReference>
<evidence type="ECO:0000256" key="1">
    <source>
        <dbReference type="SAM" id="SignalP"/>
    </source>
</evidence>
<protein>
    <recommendedName>
        <fullName evidence="2">Neprosin PEP catalytic domain-containing protein</fullName>
    </recommendedName>
</protein>
<comment type="caution">
    <text evidence="3">The sequence shown here is derived from an EMBL/GenBank/DDBJ whole genome shotgun (WGS) entry which is preliminary data.</text>
</comment>
<dbReference type="InterPro" id="IPR053168">
    <property type="entry name" value="Glutamic_endopeptidase"/>
</dbReference>
<keyword evidence="1" id="KW-0732">Signal</keyword>
<evidence type="ECO:0000259" key="2">
    <source>
        <dbReference type="PROSITE" id="PS52045"/>
    </source>
</evidence>
<organism evidence="3 4">
    <name type="scientific">Rhynchospora tenuis</name>
    <dbReference type="NCBI Taxonomy" id="198213"/>
    <lineage>
        <taxon>Eukaryota</taxon>
        <taxon>Viridiplantae</taxon>
        <taxon>Streptophyta</taxon>
        <taxon>Embryophyta</taxon>
        <taxon>Tracheophyta</taxon>
        <taxon>Spermatophyta</taxon>
        <taxon>Magnoliopsida</taxon>
        <taxon>Liliopsida</taxon>
        <taxon>Poales</taxon>
        <taxon>Cyperaceae</taxon>
        <taxon>Cyperoideae</taxon>
        <taxon>Rhynchosporeae</taxon>
        <taxon>Rhynchospora</taxon>
    </lineage>
</organism>
<dbReference type="PROSITE" id="PS52045">
    <property type="entry name" value="NEPROSIN_PEP_CD"/>
    <property type="match status" value="1"/>
</dbReference>
<dbReference type="InterPro" id="IPR004314">
    <property type="entry name" value="Neprosin"/>
</dbReference>
<dbReference type="PANTHER" id="PTHR31589:SF104">
    <property type="entry name" value="OS07G0422700 PROTEIN"/>
    <property type="match status" value="1"/>
</dbReference>
<feature type="chain" id="PRO_5042221621" description="Neprosin PEP catalytic domain-containing protein" evidence="1">
    <location>
        <begin position="25"/>
        <end position="312"/>
    </location>
</feature>
<dbReference type="PROSITE" id="PS51257">
    <property type="entry name" value="PROKAR_LIPOPROTEIN"/>
    <property type="match status" value="1"/>
</dbReference>
<evidence type="ECO:0000313" key="4">
    <source>
        <dbReference type="Proteomes" id="UP001210211"/>
    </source>
</evidence>
<sequence length="312" mass="34079">MASKSLVGLAVVLFLASCILRIKGRDVSKLLGAEHKVELEGTLVGDAKSNKLAGSTTQGSLIKEASDGYTHVAGYQSKGRVDAPTTWHGVRAKISVWNISDVQPLSESSAYIASINNLDGLEFVAAGVHTTKDGIKGCYNDNCPGFVIANGSNLFPGQALAPPLSNYGGETRYITIRIKKDEKTGDWSLYREDKGGPIGGMTLLGWWPQNLFNKLSDRANIIQWTGEVNYQYNETGPSMGSGQFSDEQDGKAASFFGLYGFDFYGRIYNYDYSPIQLVDKPECYDLSPWYHHTFSSPEKSHFFYGGPSGCSQ</sequence>
<accession>A0AAD5ZDE8</accession>
<evidence type="ECO:0000313" key="3">
    <source>
        <dbReference type="EMBL" id="KAJ3691434.1"/>
    </source>
</evidence>
<feature type="signal peptide" evidence="1">
    <location>
        <begin position="1"/>
        <end position="24"/>
    </location>
</feature>